<evidence type="ECO:0000256" key="1">
    <source>
        <dbReference type="SAM" id="Phobius"/>
    </source>
</evidence>
<reference evidence="2" key="1">
    <citation type="journal article" date="2014" name="Front. Microbiol.">
        <title>High frequency of phylogenetically diverse reductive dehalogenase-homologous genes in deep subseafloor sedimentary metagenomes.</title>
        <authorList>
            <person name="Kawai M."/>
            <person name="Futagami T."/>
            <person name="Toyoda A."/>
            <person name="Takaki Y."/>
            <person name="Nishi S."/>
            <person name="Hori S."/>
            <person name="Arai W."/>
            <person name="Tsubouchi T."/>
            <person name="Morono Y."/>
            <person name="Uchiyama I."/>
            <person name="Ito T."/>
            <person name="Fujiyama A."/>
            <person name="Inagaki F."/>
            <person name="Takami H."/>
        </authorList>
    </citation>
    <scope>NUCLEOTIDE SEQUENCE</scope>
    <source>
        <strain evidence="2">Expedition CK06-06</strain>
    </source>
</reference>
<comment type="caution">
    <text evidence="2">The sequence shown here is derived from an EMBL/GenBank/DDBJ whole genome shotgun (WGS) entry which is preliminary data.</text>
</comment>
<sequence length="73" mass="7693">MKRPEWQAALLVTVARFANNQSGQALREYALVIAIVAVTTVVTLAAVGFTIAGSLPASLDGLVQTLEGVQERP</sequence>
<evidence type="ECO:0000313" key="2">
    <source>
        <dbReference type="EMBL" id="GAF69164.1"/>
    </source>
</evidence>
<evidence type="ECO:0008006" key="3">
    <source>
        <dbReference type="Google" id="ProtNLM"/>
    </source>
</evidence>
<name>X0RK05_9ZZZZ</name>
<proteinExistence type="predicted"/>
<feature type="transmembrane region" description="Helical" evidence="1">
    <location>
        <begin position="30"/>
        <end position="52"/>
    </location>
</feature>
<keyword evidence="1" id="KW-0472">Membrane</keyword>
<protein>
    <recommendedName>
        <fullName evidence="3">Flp/Fap pilin component</fullName>
    </recommendedName>
</protein>
<keyword evidence="1" id="KW-1133">Transmembrane helix</keyword>
<dbReference type="EMBL" id="BARS01009043">
    <property type="protein sequence ID" value="GAF69164.1"/>
    <property type="molecule type" value="Genomic_DNA"/>
</dbReference>
<gene>
    <name evidence="2" type="ORF">S01H1_17102</name>
</gene>
<dbReference type="AlphaFoldDB" id="X0RK05"/>
<organism evidence="2">
    <name type="scientific">marine sediment metagenome</name>
    <dbReference type="NCBI Taxonomy" id="412755"/>
    <lineage>
        <taxon>unclassified sequences</taxon>
        <taxon>metagenomes</taxon>
        <taxon>ecological metagenomes</taxon>
    </lineage>
</organism>
<accession>X0RK05</accession>
<keyword evidence="1" id="KW-0812">Transmembrane</keyword>